<dbReference type="RefSeq" id="WP_154484444.1">
    <property type="nucleotide sequence ID" value="NZ_VULR01000011.1"/>
</dbReference>
<accession>A0A844FIK9</accession>
<dbReference type="InterPro" id="IPR050090">
    <property type="entry name" value="Tyrosine_recombinase_XerCD"/>
</dbReference>
<evidence type="ECO:0000256" key="2">
    <source>
        <dbReference type="ARBA" id="ARBA00022908"/>
    </source>
</evidence>
<dbReference type="InterPro" id="IPR002104">
    <property type="entry name" value="Integrase_catalytic"/>
</dbReference>
<dbReference type="PROSITE" id="PS51898">
    <property type="entry name" value="TYR_RECOMBINASE"/>
    <property type="match status" value="1"/>
</dbReference>
<feature type="domain" description="Tyr recombinase" evidence="6">
    <location>
        <begin position="105"/>
        <end position="291"/>
    </location>
</feature>
<keyword evidence="2" id="KW-0229">DNA integration</keyword>
<dbReference type="PANTHER" id="PTHR30349">
    <property type="entry name" value="PHAGE INTEGRASE-RELATED"/>
    <property type="match status" value="1"/>
</dbReference>
<evidence type="ECO:0000259" key="6">
    <source>
        <dbReference type="PROSITE" id="PS51898"/>
    </source>
</evidence>
<dbReference type="InterPro" id="IPR004107">
    <property type="entry name" value="Integrase_SAM-like_N"/>
</dbReference>
<dbReference type="Gene3D" id="1.10.150.130">
    <property type="match status" value="1"/>
</dbReference>
<dbReference type="InterPro" id="IPR013762">
    <property type="entry name" value="Integrase-like_cat_sf"/>
</dbReference>
<dbReference type="PANTHER" id="PTHR30349:SF41">
    <property type="entry name" value="INTEGRASE_RECOMBINASE PROTEIN MJ0367-RELATED"/>
    <property type="match status" value="1"/>
</dbReference>
<evidence type="ECO:0000256" key="3">
    <source>
        <dbReference type="ARBA" id="ARBA00023125"/>
    </source>
</evidence>
<evidence type="ECO:0000256" key="1">
    <source>
        <dbReference type="ARBA" id="ARBA00008857"/>
    </source>
</evidence>
<dbReference type="Proteomes" id="UP000462760">
    <property type="component" value="Unassembled WGS sequence"/>
</dbReference>
<dbReference type="InterPro" id="IPR044068">
    <property type="entry name" value="CB"/>
</dbReference>
<dbReference type="AlphaFoldDB" id="A0A844FIK9"/>
<gene>
    <name evidence="8" type="ORF">FYJ27_08500</name>
</gene>
<dbReference type="Pfam" id="PF02899">
    <property type="entry name" value="Phage_int_SAM_1"/>
    <property type="match status" value="1"/>
</dbReference>
<dbReference type="Gene3D" id="1.10.443.10">
    <property type="entry name" value="Intergrase catalytic core"/>
    <property type="match status" value="1"/>
</dbReference>
<dbReference type="GO" id="GO:0015074">
    <property type="term" value="P:DNA integration"/>
    <property type="evidence" value="ECO:0007669"/>
    <property type="project" value="UniProtKB-KW"/>
</dbReference>
<sequence length="304" mass="35790">MLFKEAMMEFIFDCEVEGLAKETLKNYSYNVKKFLQFAEENGVCAVEDLNQQLCKKYVIYLRREGYEESYINTTITISNLFLAYLYQEEYIDVPLGMNLIKEKDKVIKTFTDEEVHDMLQTFKKKRSYIDMRDKTMMMMLVDTGIRNSEVCKLRTTDIKDDMTLFIRGKGKKERYVPFSPALKKQMMKYERIKDSYFLDHFDLPEYYFLSKSGEQITRFVLQWMVAKAGEKAGVDKEKCFPHNFRHYFAISSLKNGLDLYSLSRVLGHSDIQTTTVYASSIRDEEIQELTVKSSPLMNLKGGRR</sequence>
<comment type="caution">
    <text evidence="8">The sequence shown here is derived from an EMBL/GenBank/DDBJ whole genome shotgun (WGS) entry which is preliminary data.</text>
</comment>
<keyword evidence="3 5" id="KW-0238">DNA-binding</keyword>
<reference evidence="8 9" key="1">
    <citation type="submission" date="2019-08" db="EMBL/GenBank/DDBJ databases">
        <title>In-depth cultivation of the pig gut microbiome towards novel bacterial diversity and tailored functional studies.</title>
        <authorList>
            <person name="Wylensek D."/>
            <person name="Hitch T.C.A."/>
            <person name="Clavel T."/>
        </authorList>
    </citation>
    <scope>NUCLEOTIDE SEQUENCE [LARGE SCALE GENOMIC DNA]</scope>
    <source>
        <strain evidence="8 9">Med78-601-WT-4W-RMD-3</strain>
    </source>
</reference>
<dbReference type="CDD" id="cd00397">
    <property type="entry name" value="DNA_BRE_C"/>
    <property type="match status" value="1"/>
</dbReference>
<dbReference type="EMBL" id="VULR01000011">
    <property type="protein sequence ID" value="MSS43766.1"/>
    <property type="molecule type" value="Genomic_DNA"/>
</dbReference>
<dbReference type="GO" id="GO:0006310">
    <property type="term" value="P:DNA recombination"/>
    <property type="evidence" value="ECO:0007669"/>
    <property type="project" value="UniProtKB-KW"/>
</dbReference>
<protein>
    <submittedName>
        <fullName evidence="8">Tyrosine-type recombinase/integrase</fullName>
    </submittedName>
</protein>
<evidence type="ECO:0000256" key="4">
    <source>
        <dbReference type="ARBA" id="ARBA00023172"/>
    </source>
</evidence>
<dbReference type="OrthoDB" id="9803188at2"/>
<feature type="domain" description="Core-binding (CB)" evidence="7">
    <location>
        <begin position="1"/>
        <end position="86"/>
    </location>
</feature>
<evidence type="ECO:0000313" key="9">
    <source>
        <dbReference type="Proteomes" id="UP000462760"/>
    </source>
</evidence>
<dbReference type="SUPFAM" id="SSF56349">
    <property type="entry name" value="DNA breaking-rejoining enzymes"/>
    <property type="match status" value="1"/>
</dbReference>
<dbReference type="PROSITE" id="PS51900">
    <property type="entry name" value="CB"/>
    <property type="match status" value="1"/>
</dbReference>
<dbReference type="GO" id="GO:0003677">
    <property type="term" value="F:DNA binding"/>
    <property type="evidence" value="ECO:0007669"/>
    <property type="project" value="UniProtKB-UniRule"/>
</dbReference>
<name>A0A844FIK9_9FIRM</name>
<comment type="similarity">
    <text evidence="1">Belongs to the 'phage' integrase family.</text>
</comment>
<dbReference type="Pfam" id="PF00589">
    <property type="entry name" value="Phage_integrase"/>
    <property type="match status" value="1"/>
</dbReference>
<proteinExistence type="inferred from homology"/>
<evidence type="ECO:0000256" key="5">
    <source>
        <dbReference type="PROSITE-ProRule" id="PRU01248"/>
    </source>
</evidence>
<dbReference type="InterPro" id="IPR011010">
    <property type="entry name" value="DNA_brk_join_enz"/>
</dbReference>
<evidence type="ECO:0000313" key="8">
    <source>
        <dbReference type="EMBL" id="MSS43766.1"/>
    </source>
</evidence>
<organism evidence="8 9">
    <name type="scientific">Anaerosalibacter bizertensis</name>
    <dbReference type="NCBI Taxonomy" id="932217"/>
    <lineage>
        <taxon>Bacteria</taxon>
        <taxon>Bacillati</taxon>
        <taxon>Bacillota</taxon>
        <taxon>Tissierellia</taxon>
        <taxon>Tissierellales</taxon>
        <taxon>Sporanaerobacteraceae</taxon>
        <taxon>Anaerosalibacter</taxon>
    </lineage>
</organism>
<evidence type="ECO:0000259" key="7">
    <source>
        <dbReference type="PROSITE" id="PS51900"/>
    </source>
</evidence>
<dbReference type="InterPro" id="IPR010998">
    <property type="entry name" value="Integrase_recombinase_N"/>
</dbReference>
<keyword evidence="4" id="KW-0233">DNA recombination</keyword>